<organism evidence="4 5">
    <name type="scientific">Mucor saturninus</name>
    <dbReference type="NCBI Taxonomy" id="64648"/>
    <lineage>
        <taxon>Eukaryota</taxon>
        <taxon>Fungi</taxon>
        <taxon>Fungi incertae sedis</taxon>
        <taxon>Mucoromycota</taxon>
        <taxon>Mucoromycotina</taxon>
        <taxon>Mucoromycetes</taxon>
        <taxon>Mucorales</taxon>
        <taxon>Mucorineae</taxon>
        <taxon>Mucoraceae</taxon>
        <taxon>Mucor</taxon>
    </lineage>
</organism>
<feature type="region of interest" description="Disordered" evidence="3">
    <location>
        <begin position="689"/>
        <end position="720"/>
    </location>
</feature>
<sequence>MTLHSPTIHTKLDLSDSSSYLPSNLFQPRTTFFNRNKQNAPGVQQLLLRRNRLDSLTIYAKALAQLKLHLTELSLRENNFSKFPVEITVLKNLTCLSLANNQLQSIGHDILSQLSSLQWLNLSNNQLSELPLDIVCCHHLRGLDLENNNISKFPQVIFYLTRLEVLMMQKNSIKTLPANYDFPPTLHTLNLAFNAFTQIPLTLLHKPPAALTHFHLSGNKLGHLSPKFLSVGYEKLVSLDLHTCQLSRCSSKFFQQLSTRCPDLRRLNLAINRLTDLPPEIGLLTQLQWLNLNDNGLSSLPSSLSQLVHLVKLGLVQNRIEVLPPFLFLHMLELQKLDIRRNLLKYMPPSVLALAPRQEVDIHVDLAVPHAVFQTLSNPPCPYLKEKACLDHHPYGGSLRTLLFYENPTVEHVDGILCDLGDEPENPESVQVISMATMYSILQSNPSPFSAKAALRQALMPHRVLVCNHPKFKRADNPMPNMLSEIDEDEVHTLEEEPPVTEEQEEIHVETQRLLTNVTSLRELTLRSYLTQSHPSLLEGIRLDQTPEQCYQFIKRVLPATVVPHMIQIMTLEEARQCDYCTQWYTDSRFQIGYLARLCNNRLQIPIRFNLCSTECTLDAVIRLYQTTMDWHTRQSLAHIDATLLLPQDNPSSFGAGDRRISSNYWSVGLTHSPSLMATRSLTNRTLGTVHATDEEDQDEEDEERSPTETQASSQTTISSVSTLSLARQVSLARSIRNRVAQFASTIFNGSTQDTHENSRETSLLPLVFPNLSLGTTSDVEPRRQDPPPSMISVTSRMVEGRLLTERTQPPLRLSAPTPNPTAFHHLPRDAIRLEKF</sequence>
<dbReference type="SMART" id="SM00364">
    <property type="entry name" value="LRR_BAC"/>
    <property type="match status" value="7"/>
</dbReference>
<dbReference type="Proteomes" id="UP000603453">
    <property type="component" value="Unassembled WGS sequence"/>
</dbReference>
<dbReference type="Gene3D" id="3.80.10.10">
    <property type="entry name" value="Ribonuclease Inhibitor"/>
    <property type="match status" value="2"/>
</dbReference>
<dbReference type="GO" id="GO:0005737">
    <property type="term" value="C:cytoplasm"/>
    <property type="evidence" value="ECO:0007669"/>
    <property type="project" value="TreeGrafter"/>
</dbReference>
<dbReference type="AlphaFoldDB" id="A0A8H7QVK8"/>
<dbReference type="SMART" id="SM00369">
    <property type="entry name" value="LRR_TYP"/>
    <property type="match status" value="9"/>
</dbReference>
<feature type="compositionally biased region" description="Acidic residues" evidence="3">
    <location>
        <begin position="694"/>
        <end position="704"/>
    </location>
</feature>
<name>A0A8H7QVK8_9FUNG</name>
<dbReference type="InterPro" id="IPR001611">
    <property type="entry name" value="Leu-rich_rpt"/>
</dbReference>
<dbReference type="InterPro" id="IPR003591">
    <property type="entry name" value="Leu-rich_rpt_typical-subtyp"/>
</dbReference>
<accession>A0A8H7QVK8</accession>
<evidence type="ECO:0000256" key="3">
    <source>
        <dbReference type="SAM" id="MobiDB-lite"/>
    </source>
</evidence>
<dbReference type="EMBL" id="JAEPRD010000094">
    <property type="protein sequence ID" value="KAG2199577.1"/>
    <property type="molecule type" value="Genomic_DNA"/>
</dbReference>
<evidence type="ECO:0000313" key="5">
    <source>
        <dbReference type="Proteomes" id="UP000603453"/>
    </source>
</evidence>
<dbReference type="PROSITE" id="PS51450">
    <property type="entry name" value="LRR"/>
    <property type="match status" value="5"/>
</dbReference>
<reference evidence="4" key="1">
    <citation type="submission" date="2020-12" db="EMBL/GenBank/DDBJ databases">
        <title>Metabolic potential, ecology and presence of endohyphal bacteria is reflected in genomic diversity of Mucoromycotina.</title>
        <authorList>
            <person name="Muszewska A."/>
            <person name="Okrasinska A."/>
            <person name="Steczkiewicz K."/>
            <person name="Drgas O."/>
            <person name="Orlowska M."/>
            <person name="Perlinska-Lenart U."/>
            <person name="Aleksandrzak-Piekarczyk T."/>
            <person name="Szatraj K."/>
            <person name="Zielenkiewicz U."/>
            <person name="Pilsyk S."/>
            <person name="Malc E."/>
            <person name="Mieczkowski P."/>
            <person name="Kruszewska J.S."/>
            <person name="Biernat P."/>
            <person name="Pawlowska J."/>
        </authorList>
    </citation>
    <scope>NUCLEOTIDE SEQUENCE</scope>
    <source>
        <strain evidence="4">WA0000017839</strain>
    </source>
</reference>
<dbReference type="SUPFAM" id="SSF52058">
    <property type="entry name" value="L domain-like"/>
    <property type="match status" value="1"/>
</dbReference>
<keyword evidence="1" id="KW-0433">Leucine-rich repeat</keyword>
<proteinExistence type="predicted"/>
<protein>
    <submittedName>
        <fullName evidence="4">Uncharacterized protein</fullName>
    </submittedName>
</protein>
<evidence type="ECO:0000256" key="1">
    <source>
        <dbReference type="ARBA" id="ARBA00022614"/>
    </source>
</evidence>
<dbReference type="InterPro" id="IPR050216">
    <property type="entry name" value="LRR_domain-containing"/>
</dbReference>
<dbReference type="PANTHER" id="PTHR48051:SF1">
    <property type="entry name" value="RAS SUPPRESSOR PROTEIN 1"/>
    <property type="match status" value="1"/>
</dbReference>
<gene>
    <name evidence="4" type="ORF">INT47_012177</name>
</gene>
<comment type="caution">
    <text evidence="4">The sequence shown here is derived from an EMBL/GenBank/DDBJ whole genome shotgun (WGS) entry which is preliminary data.</text>
</comment>
<dbReference type="PANTHER" id="PTHR48051">
    <property type="match status" value="1"/>
</dbReference>
<evidence type="ECO:0000256" key="2">
    <source>
        <dbReference type="ARBA" id="ARBA00022737"/>
    </source>
</evidence>
<feature type="compositionally biased region" description="Polar residues" evidence="3">
    <location>
        <begin position="708"/>
        <end position="720"/>
    </location>
</feature>
<keyword evidence="5" id="KW-1185">Reference proteome</keyword>
<dbReference type="OrthoDB" id="660555at2759"/>
<evidence type="ECO:0000313" key="4">
    <source>
        <dbReference type="EMBL" id="KAG2199577.1"/>
    </source>
</evidence>
<keyword evidence="2" id="KW-0677">Repeat</keyword>
<dbReference type="Pfam" id="PF13855">
    <property type="entry name" value="LRR_8"/>
    <property type="match status" value="2"/>
</dbReference>
<feature type="region of interest" description="Disordered" evidence="3">
    <location>
        <begin position="772"/>
        <end position="792"/>
    </location>
</feature>
<dbReference type="InterPro" id="IPR032675">
    <property type="entry name" value="LRR_dom_sf"/>
</dbReference>